<keyword evidence="4" id="KW-1185">Reference proteome</keyword>
<dbReference type="PANTHER" id="PTHR12461:SF99">
    <property type="entry name" value="BIFUNCTIONAL PEPTIDASE AND (3S)-LYSYL HYDROXYLASE JMJD7"/>
    <property type="match status" value="1"/>
</dbReference>
<dbReference type="OMA" id="YWHDMEF"/>
<feature type="compositionally biased region" description="Pro residues" evidence="1">
    <location>
        <begin position="1"/>
        <end position="12"/>
    </location>
</feature>
<feature type="domain" description="JmjC" evidence="2">
    <location>
        <begin position="208"/>
        <end position="388"/>
    </location>
</feature>
<feature type="region of interest" description="Disordered" evidence="1">
    <location>
        <begin position="405"/>
        <end position="438"/>
    </location>
</feature>
<name>A0A0L0DXY9_THETB</name>
<dbReference type="Gene3D" id="2.60.120.650">
    <property type="entry name" value="Cupin"/>
    <property type="match status" value="1"/>
</dbReference>
<evidence type="ECO:0000313" key="3">
    <source>
        <dbReference type="EMBL" id="KNC56398.1"/>
    </source>
</evidence>
<protein>
    <submittedName>
        <fullName evidence="3">JMJD7-PLA2G4B protein</fullName>
    </submittedName>
</protein>
<dbReference type="OrthoDB" id="415358at2759"/>
<feature type="region of interest" description="Disordered" evidence="1">
    <location>
        <begin position="1"/>
        <end position="23"/>
    </location>
</feature>
<feature type="region of interest" description="Disordered" evidence="1">
    <location>
        <begin position="155"/>
        <end position="204"/>
    </location>
</feature>
<dbReference type="SUPFAM" id="SSF51197">
    <property type="entry name" value="Clavaminate synthase-like"/>
    <property type="match status" value="1"/>
</dbReference>
<dbReference type="PROSITE" id="PS51184">
    <property type="entry name" value="JMJC"/>
    <property type="match status" value="1"/>
</dbReference>
<dbReference type="PANTHER" id="PTHR12461">
    <property type="entry name" value="HYPOXIA-INDUCIBLE FACTOR 1 ALPHA INHIBITOR-RELATED"/>
    <property type="match status" value="1"/>
</dbReference>
<feature type="compositionally biased region" description="Low complexity" evidence="1">
    <location>
        <begin position="406"/>
        <end position="431"/>
    </location>
</feature>
<dbReference type="RefSeq" id="XP_013760912.1">
    <property type="nucleotide sequence ID" value="XM_013905458.1"/>
</dbReference>
<evidence type="ECO:0000256" key="1">
    <source>
        <dbReference type="SAM" id="MobiDB-lite"/>
    </source>
</evidence>
<reference evidence="3 4" key="1">
    <citation type="submission" date="2010-05" db="EMBL/GenBank/DDBJ databases">
        <title>The Genome Sequence of Thecamonas trahens ATCC 50062.</title>
        <authorList>
            <consortium name="The Broad Institute Genome Sequencing Platform"/>
            <person name="Russ C."/>
            <person name="Cuomo C."/>
            <person name="Shea T."/>
            <person name="Young S.K."/>
            <person name="Zeng Q."/>
            <person name="Koehrsen M."/>
            <person name="Haas B."/>
            <person name="Borodovsky M."/>
            <person name="Guigo R."/>
            <person name="Alvarado L."/>
            <person name="Berlin A."/>
            <person name="Bochicchio J."/>
            <person name="Borenstein D."/>
            <person name="Chapman S."/>
            <person name="Chen Z."/>
            <person name="Freedman E."/>
            <person name="Gellesch M."/>
            <person name="Goldberg J."/>
            <person name="Griggs A."/>
            <person name="Gujja S."/>
            <person name="Heilman E."/>
            <person name="Heiman D."/>
            <person name="Hepburn T."/>
            <person name="Howarth C."/>
            <person name="Jen D."/>
            <person name="Larson L."/>
            <person name="Mehta T."/>
            <person name="Park D."/>
            <person name="Pearson M."/>
            <person name="Roberts A."/>
            <person name="Saif S."/>
            <person name="Shenoy N."/>
            <person name="Sisk P."/>
            <person name="Stolte C."/>
            <person name="Sykes S."/>
            <person name="Thomson T."/>
            <person name="Walk T."/>
            <person name="White J."/>
            <person name="Yandava C."/>
            <person name="Burger G."/>
            <person name="Gray M.W."/>
            <person name="Holland P.W.H."/>
            <person name="King N."/>
            <person name="Lang F.B.F."/>
            <person name="Roger A.J."/>
            <person name="Ruiz-Trillo I."/>
            <person name="Lander E."/>
            <person name="Nusbaum C."/>
        </authorList>
    </citation>
    <scope>NUCLEOTIDE SEQUENCE [LARGE SCALE GENOMIC DNA]</scope>
    <source>
        <strain evidence="3 4">ATCC 50062</strain>
    </source>
</reference>
<feature type="compositionally biased region" description="Basic residues" evidence="1">
    <location>
        <begin position="157"/>
        <end position="190"/>
    </location>
</feature>
<evidence type="ECO:0000259" key="2">
    <source>
        <dbReference type="PROSITE" id="PS51184"/>
    </source>
</evidence>
<dbReference type="InterPro" id="IPR003347">
    <property type="entry name" value="JmjC_dom"/>
</dbReference>
<dbReference type="SMART" id="SM00558">
    <property type="entry name" value="JmjC"/>
    <property type="match status" value="1"/>
</dbReference>
<dbReference type="eggNOG" id="KOG2508">
    <property type="taxonomic scope" value="Eukaryota"/>
</dbReference>
<gene>
    <name evidence="3" type="ORF">AMSG_02368</name>
</gene>
<dbReference type="STRING" id="461836.A0A0L0DXY9"/>
<dbReference type="AlphaFoldDB" id="A0A0L0DXY9"/>
<dbReference type="Pfam" id="PF13621">
    <property type="entry name" value="Cupin_8"/>
    <property type="match status" value="1"/>
</dbReference>
<organism evidence="3 4">
    <name type="scientific">Thecamonas trahens ATCC 50062</name>
    <dbReference type="NCBI Taxonomy" id="461836"/>
    <lineage>
        <taxon>Eukaryota</taxon>
        <taxon>Apusozoa</taxon>
        <taxon>Apusomonadida</taxon>
        <taxon>Apusomonadidae</taxon>
        <taxon>Thecamonas</taxon>
    </lineage>
</organism>
<evidence type="ECO:0000313" key="4">
    <source>
        <dbReference type="Proteomes" id="UP000054408"/>
    </source>
</evidence>
<sequence length="438" mass="48624">MSSSPPSDPLPQPASWGADYPPGIAPRSEARRFAAARAALKVQKAAVAEFERRHGPIPRKVKVISPPSASTFMRKYVAHNRPVIIRGAAEHWPARAKWDLDYLDDAIGKRKINVNVMPYSAGSGTIVGGHHVDPKLVTMRVTDLISLLHSEADSAKSKSKSKAKAQKKSKRKTAKASKIKAQKNRKKSAKASKTNGHANSALPDKYYVSSNENNFTKQFPELKGDVDMRGFGFFPAAIDSVNLWMGGEGCFSPLHNDYMDNLYLVVRGQKSFRLYSPLSSIFLYEARFRKAFFDKSPDGEWFIDEVAPIKHQNWIAVDPLSPDYARHPLFKYAAPIDVTLEEGDMLFLPTHWYHQVSQSVDAEGKCIALNYWFKHDVPYDYVDLFNATESAAQAILGERFLYDGPSSSSSDTAAASSSTDSATDSLDSETTFDPLHDI</sequence>
<dbReference type="Proteomes" id="UP000054408">
    <property type="component" value="Unassembled WGS sequence"/>
</dbReference>
<accession>A0A0L0DXY9</accession>
<dbReference type="GeneID" id="25562051"/>
<dbReference type="EMBL" id="GL349441">
    <property type="protein sequence ID" value="KNC56398.1"/>
    <property type="molecule type" value="Genomic_DNA"/>
</dbReference>
<proteinExistence type="predicted"/>
<dbReference type="InterPro" id="IPR041667">
    <property type="entry name" value="Cupin_8"/>
</dbReference>